<evidence type="ECO:0000256" key="2">
    <source>
        <dbReference type="ARBA" id="ARBA00004174"/>
    </source>
</evidence>
<dbReference type="CDD" id="cd11056">
    <property type="entry name" value="CYP6-like"/>
    <property type="match status" value="2"/>
</dbReference>
<reference evidence="14" key="2">
    <citation type="submission" date="2023-05" db="EMBL/GenBank/DDBJ databases">
        <authorList>
            <person name="Fouks B."/>
        </authorList>
    </citation>
    <scope>NUCLEOTIDE SEQUENCE</scope>
    <source>
        <strain evidence="14">Stay&amp;Tobe</strain>
        <tissue evidence="14">Testes</tissue>
    </source>
</reference>
<dbReference type="FunFam" id="1.10.630.10:FF:000042">
    <property type="entry name" value="Cytochrome P450"/>
    <property type="match status" value="1"/>
</dbReference>
<comment type="similarity">
    <text evidence="4">Belongs to the cytochrome P450 family.</text>
</comment>
<dbReference type="InterPro" id="IPR002401">
    <property type="entry name" value="Cyt_P450_E_grp-I"/>
</dbReference>
<evidence type="ECO:0000256" key="7">
    <source>
        <dbReference type="ARBA" id="ARBA00022824"/>
    </source>
</evidence>
<keyword evidence="10" id="KW-0408">Iron</keyword>
<evidence type="ECO:0000256" key="1">
    <source>
        <dbReference type="ARBA" id="ARBA00001971"/>
    </source>
</evidence>
<name>A0AAD8A817_DIPPU</name>
<keyword evidence="7" id="KW-0256">Endoplasmic reticulum</keyword>
<reference evidence="14" key="1">
    <citation type="journal article" date="2023" name="IScience">
        <title>Live-bearing cockroach genome reveals convergent evolutionary mechanisms linked to viviparity in insects and beyond.</title>
        <authorList>
            <person name="Fouks B."/>
            <person name="Harrison M.C."/>
            <person name="Mikhailova A.A."/>
            <person name="Marchal E."/>
            <person name="English S."/>
            <person name="Carruthers M."/>
            <person name="Jennings E.C."/>
            <person name="Chiamaka E.L."/>
            <person name="Frigard R.A."/>
            <person name="Pippel M."/>
            <person name="Attardo G.M."/>
            <person name="Benoit J.B."/>
            <person name="Bornberg-Bauer E."/>
            <person name="Tobe S.S."/>
        </authorList>
    </citation>
    <scope>NUCLEOTIDE SEQUENCE</scope>
    <source>
        <strain evidence="14">Stay&amp;Tobe</strain>
    </source>
</reference>
<dbReference type="AlphaFoldDB" id="A0AAD8A817"/>
<keyword evidence="8" id="KW-0492">Microsome</keyword>
<dbReference type="InterPro" id="IPR050476">
    <property type="entry name" value="Insect_CytP450_Detox"/>
</dbReference>
<evidence type="ECO:0000256" key="13">
    <source>
        <dbReference type="SAM" id="Phobius"/>
    </source>
</evidence>
<keyword evidence="6" id="KW-0479">Metal-binding</keyword>
<keyword evidence="9" id="KW-0560">Oxidoreductase</keyword>
<dbReference type="GO" id="GO:0004497">
    <property type="term" value="F:monooxygenase activity"/>
    <property type="evidence" value="ECO:0007669"/>
    <property type="project" value="UniProtKB-KW"/>
</dbReference>
<dbReference type="GO" id="GO:0005789">
    <property type="term" value="C:endoplasmic reticulum membrane"/>
    <property type="evidence" value="ECO:0007669"/>
    <property type="project" value="UniProtKB-SubCell"/>
</dbReference>
<proteinExistence type="inferred from homology"/>
<dbReference type="PANTHER" id="PTHR24292:SF54">
    <property type="entry name" value="CYP9F3-RELATED"/>
    <property type="match status" value="1"/>
</dbReference>
<dbReference type="PROSITE" id="PS00086">
    <property type="entry name" value="CYTOCHROME_P450"/>
    <property type="match status" value="2"/>
</dbReference>
<accession>A0AAD8A817</accession>
<dbReference type="Proteomes" id="UP001233999">
    <property type="component" value="Unassembled WGS sequence"/>
</dbReference>
<dbReference type="GO" id="GO:0016705">
    <property type="term" value="F:oxidoreductase activity, acting on paired donors, with incorporation or reduction of molecular oxygen"/>
    <property type="evidence" value="ECO:0007669"/>
    <property type="project" value="InterPro"/>
</dbReference>
<evidence type="ECO:0000256" key="11">
    <source>
        <dbReference type="ARBA" id="ARBA00023033"/>
    </source>
</evidence>
<sequence length="974" mass="111922">MAFGATAIYIILVLLALVICLYLYFTRHFNYWKKHGIPYVKPLPFFGNLKDAFLQKYYAGLVLQDIYKEYKHEPYVGIFAFDRPALLVNDLDLIKNIMVKDAHHFVDHHLLIDEKVDPIWSNIIFSLKGERWKHTRNKLSPTFSSGKMKMMFNLVDNCSKNLSNVLEKISADELRLIGLKETLARFTTDSISTCSLGIDSNSLSNPDSEVRQYMRKVFEFSVFKGVGTTLMFFMPTFLKTMKMKEQNGVVRRDLLDSMMEIRKNGMEISGEGNVDFDGDMFVAQAFNIFIGGFETSSSATTFMLYELSKHPEAQNRLREEISQVLQKHNNQVTYEAIQEMKYMDMVVNETLRKYPVLGFLDRVCSRDYDLSIPTGKGVFTIKAGMSVYIPLQGIHNNPDYFPDPEKFDPERFNEENKLNRHNFAHIPFGEGPRICIGKSGRPTSRLPTGSVQRPTFVLYNYAETMSLLGSLTIDLLVLLLFLINVAYFYFTRNFNFWRDLGVKSVKPVPYLGSIKDVALRKVSVGFFLYDVYKKYRSEPCVGIYSFNKPVLVAIDNELVKKVLVKDAQVFLDRTLRLDEKKDPLGAKNLFMMRGEKWKHMRNNLSPTFTSGKMKNMFYLMEACAKELDNYLDNATADGSPVEVKETMARFTTDVIASCAFGIDSNSLKNPNSEFRAELRKVFETTPLKAIRGLLSIFFPLLLKVITIKAIDDNTMNFVRNTLWNTAKEKHEILRNDFLDNLRELRNKVKNDKEGPLSKLEDDDYAAQAFSFLLAGFETSSTTMSFTLYELALHPEIQNKLREEISQVLQKHNNQVTYEAIQEMKYLDMVVNETLRKYPPLPFLDRKSATNCEFPAPTGRGTITIPAGTGIYIPLLGLHYDPKYYPEPDKFDPERFTDENKRNRPGYTYMPFGEGPRLCIGMRFGLMQTKIGLIHMLTRYELEPCKETKIPLVLNKKAFMLQSVGGIPLSFNKVA</sequence>
<keyword evidence="15" id="KW-1185">Reference proteome</keyword>
<dbReference type="GO" id="GO:0005506">
    <property type="term" value="F:iron ion binding"/>
    <property type="evidence" value="ECO:0007669"/>
    <property type="project" value="InterPro"/>
</dbReference>
<dbReference type="GO" id="GO:0020037">
    <property type="term" value="F:heme binding"/>
    <property type="evidence" value="ECO:0007669"/>
    <property type="project" value="InterPro"/>
</dbReference>
<evidence type="ECO:0000256" key="12">
    <source>
        <dbReference type="ARBA" id="ARBA00023136"/>
    </source>
</evidence>
<evidence type="ECO:0000313" key="14">
    <source>
        <dbReference type="EMBL" id="KAJ9594230.1"/>
    </source>
</evidence>
<dbReference type="EMBL" id="JASPKZ010003064">
    <property type="protein sequence ID" value="KAJ9594230.1"/>
    <property type="molecule type" value="Genomic_DNA"/>
</dbReference>
<evidence type="ECO:0008006" key="16">
    <source>
        <dbReference type="Google" id="ProtNLM"/>
    </source>
</evidence>
<evidence type="ECO:0000256" key="5">
    <source>
        <dbReference type="ARBA" id="ARBA00022617"/>
    </source>
</evidence>
<keyword evidence="13" id="KW-0812">Transmembrane</keyword>
<dbReference type="PANTHER" id="PTHR24292">
    <property type="entry name" value="CYTOCHROME P450"/>
    <property type="match status" value="1"/>
</dbReference>
<organism evidence="14 15">
    <name type="scientific">Diploptera punctata</name>
    <name type="common">Pacific beetle cockroach</name>
    <dbReference type="NCBI Taxonomy" id="6984"/>
    <lineage>
        <taxon>Eukaryota</taxon>
        <taxon>Metazoa</taxon>
        <taxon>Ecdysozoa</taxon>
        <taxon>Arthropoda</taxon>
        <taxon>Hexapoda</taxon>
        <taxon>Insecta</taxon>
        <taxon>Pterygota</taxon>
        <taxon>Neoptera</taxon>
        <taxon>Polyneoptera</taxon>
        <taxon>Dictyoptera</taxon>
        <taxon>Blattodea</taxon>
        <taxon>Blaberoidea</taxon>
        <taxon>Blaberidae</taxon>
        <taxon>Diplopterinae</taxon>
        <taxon>Diploptera</taxon>
    </lineage>
</organism>
<dbReference type="PRINTS" id="PR00385">
    <property type="entry name" value="P450"/>
</dbReference>
<keyword evidence="11" id="KW-0503">Monooxygenase</keyword>
<evidence type="ECO:0000313" key="15">
    <source>
        <dbReference type="Proteomes" id="UP001233999"/>
    </source>
</evidence>
<dbReference type="InterPro" id="IPR001128">
    <property type="entry name" value="Cyt_P450"/>
</dbReference>
<comment type="caution">
    <text evidence="14">The sequence shown here is derived from an EMBL/GenBank/DDBJ whole genome shotgun (WGS) entry which is preliminary data.</text>
</comment>
<comment type="subcellular location">
    <subcellularLocation>
        <location evidence="3">Endoplasmic reticulum membrane</location>
        <topology evidence="3">Peripheral membrane protein</topology>
    </subcellularLocation>
    <subcellularLocation>
        <location evidence="2">Microsome membrane</location>
        <topology evidence="2">Peripheral membrane protein</topology>
    </subcellularLocation>
</comment>
<evidence type="ECO:0000256" key="8">
    <source>
        <dbReference type="ARBA" id="ARBA00022848"/>
    </source>
</evidence>
<keyword evidence="13" id="KW-1133">Transmembrane helix</keyword>
<keyword evidence="5" id="KW-0349">Heme</keyword>
<evidence type="ECO:0000256" key="4">
    <source>
        <dbReference type="ARBA" id="ARBA00010617"/>
    </source>
</evidence>
<feature type="transmembrane region" description="Helical" evidence="13">
    <location>
        <begin position="217"/>
        <end position="238"/>
    </location>
</feature>
<evidence type="ECO:0000256" key="6">
    <source>
        <dbReference type="ARBA" id="ARBA00022723"/>
    </source>
</evidence>
<protein>
    <recommendedName>
        <fullName evidence="16">Cytochrome P450</fullName>
    </recommendedName>
</protein>
<evidence type="ECO:0000256" key="3">
    <source>
        <dbReference type="ARBA" id="ARBA00004406"/>
    </source>
</evidence>
<dbReference type="Gene3D" id="1.10.630.10">
    <property type="entry name" value="Cytochrome P450"/>
    <property type="match status" value="2"/>
</dbReference>
<comment type="cofactor">
    <cofactor evidence="1">
        <name>heme</name>
        <dbReference type="ChEBI" id="CHEBI:30413"/>
    </cofactor>
</comment>
<dbReference type="InterPro" id="IPR036396">
    <property type="entry name" value="Cyt_P450_sf"/>
</dbReference>
<dbReference type="PRINTS" id="PR00463">
    <property type="entry name" value="EP450I"/>
</dbReference>
<feature type="transmembrane region" description="Helical" evidence="13">
    <location>
        <begin position="467"/>
        <end position="490"/>
    </location>
</feature>
<evidence type="ECO:0000256" key="10">
    <source>
        <dbReference type="ARBA" id="ARBA00023004"/>
    </source>
</evidence>
<keyword evidence="12 13" id="KW-0472">Membrane</keyword>
<dbReference type="Pfam" id="PF00067">
    <property type="entry name" value="p450"/>
    <property type="match status" value="2"/>
</dbReference>
<gene>
    <name evidence="14" type="ORF">L9F63_014390</name>
</gene>
<feature type="transmembrane region" description="Helical" evidence="13">
    <location>
        <begin position="6"/>
        <end position="25"/>
    </location>
</feature>
<dbReference type="SUPFAM" id="SSF48264">
    <property type="entry name" value="Cytochrome P450"/>
    <property type="match status" value="2"/>
</dbReference>
<evidence type="ECO:0000256" key="9">
    <source>
        <dbReference type="ARBA" id="ARBA00023002"/>
    </source>
</evidence>
<dbReference type="InterPro" id="IPR017972">
    <property type="entry name" value="Cyt_P450_CS"/>
</dbReference>